<evidence type="ECO:0000313" key="2">
    <source>
        <dbReference type="Proteomes" id="UP001180487"/>
    </source>
</evidence>
<dbReference type="EMBL" id="JAVDXT010000002">
    <property type="protein sequence ID" value="MDR7377634.1"/>
    <property type="molecule type" value="Genomic_DNA"/>
</dbReference>
<proteinExistence type="predicted"/>
<dbReference type="Proteomes" id="UP001180487">
    <property type="component" value="Unassembled WGS sequence"/>
</dbReference>
<evidence type="ECO:0000313" key="1">
    <source>
        <dbReference type="EMBL" id="MDR7377634.1"/>
    </source>
</evidence>
<name>A0ABU2C8H3_9BURK</name>
<reference evidence="1 2" key="1">
    <citation type="submission" date="2023-07" db="EMBL/GenBank/DDBJ databases">
        <title>Sorghum-associated microbial communities from plants grown in Nebraska, USA.</title>
        <authorList>
            <person name="Schachtman D."/>
        </authorList>
    </citation>
    <scope>NUCLEOTIDE SEQUENCE [LARGE SCALE GENOMIC DNA]</scope>
    <source>
        <strain evidence="1 2">BE313</strain>
    </source>
</reference>
<protein>
    <submittedName>
        <fullName evidence="1">Uncharacterized protein</fullName>
    </submittedName>
</protein>
<dbReference type="RefSeq" id="WP_116603685.1">
    <property type="nucleotide sequence ID" value="NZ_JAVDXT010000002.1"/>
</dbReference>
<gene>
    <name evidence="1" type="ORF">J2X19_002313</name>
</gene>
<sequence>MQFNSRVKVHAVKESVGEFEGKAFSSTTFHAEVDLKENGAGRSIGHVTRPFKLGDHKEFDKWAHLGASLPVEADAVFEMEASRDDKTALKLVSITPVVKHKAAV</sequence>
<organism evidence="1 2">
    <name type="scientific">Rhodoferax ferrireducens</name>
    <dbReference type="NCBI Taxonomy" id="192843"/>
    <lineage>
        <taxon>Bacteria</taxon>
        <taxon>Pseudomonadati</taxon>
        <taxon>Pseudomonadota</taxon>
        <taxon>Betaproteobacteria</taxon>
        <taxon>Burkholderiales</taxon>
        <taxon>Comamonadaceae</taxon>
        <taxon>Rhodoferax</taxon>
    </lineage>
</organism>
<keyword evidence="2" id="KW-1185">Reference proteome</keyword>
<accession>A0ABU2C8H3</accession>
<comment type="caution">
    <text evidence="1">The sequence shown here is derived from an EMBL/GenBank/DDBJ whole genome shotgun (WGS) entry which is preliminary data.</text>
</comment>